<dbReference type="CDD" id="cd00156">
    <property type="entry name" value="REC"/>
    <property type="match status" value="1"/>
</dbReference>
<keyword evidence="6" id="KW-1185">Reference proteome</keyword>
<evidence type="ECO:0000259" key="2">
    <source>
        <dbReference type="PROSITE" id="PS50110"/>
    </source>
</evidence>
<evidence type="ECO:0000313" key="5">
    <source>
        <dbReference type="EMBL" id="WDE12709.1"/>
    </source>
</evidence>
<dbReference type="InterPro" id="IPR001789">
    <property type="entry name" value="Sig_transdc_resp-reg_receiver"/>
</dbReference>
<dbReference type="Pfam" id="PF00072">
    <property type="entry name" value="Response_reg"/>
    <property type="match status" value="1"/>
</dbReference>
<dbReference type="InterPro" id="IPR011006">
    <property type="entry name" value="CheY-like_superfamily"/>
</dbReference>
<evidence type="ECO:0000313" key="6">
    <source>
        <dbReference type="Proteomes" id="UP001215231"/>
    </source>
</evidence>
<evidence type="ECO:0000259" key="3">
    <source>
        <dbReference type="PROSITE" id="PS50883"/>
    </source>
</evidence>
<organism evidence="5 6">
    <name type="scientific">Thalassomonas haliotis</name>
    <dbReference type="NCBI Taxonomy" id="485448"/>
    <lineage>
        <taxon>Bacteria</taxon>
        <taxon>Pseudomonadati</taxon>
        <taxon>Pseudomonadota</taxon>
        <taxon>Gammaproteobacteria</taxon>
        <taxon>Alteromonadales</taxon>
        <taxon>Colwelliaceae</taxon>
        <taxon>Thalassomonas</taxon>
    </lineage>
</organism>
<dbReference type="Gene3D" id="3.30.70.270">
    <property type="match status" value="1"/>
</dbReference>
<dbReference type="SMART" id="SM00448">
    <property type="entry name" value="REC"/>
    <property type="match status" value="1"/>
</dbReference>
<dbReference type="RefSeq" id="WP_274053009.1">
    <property type="nucleotide sequence ID" value="NZ_CP059693.1"/>
</dbReference>
<dbReference type="CDD" id="cd01949">
    <property type="entry name" value="GGDEF"/>
    <property type="match status" value="1"/>
</dbReference>
<feature type="domain" description="EAL" evidence="3">
    <location>
        <begin position="438"/>
        <end position="692"/>
    </location>
</feature>
<keyword evidence="1" id="KW-0597">Phosphoprotein</keyword>
<feature type="domain" description="GGDEF" evidence="4">
    <location>
        <begin position="285"/>
        <end position="429"/>
    </location>
</feature>
<dbReference type="InterPro" id="IPR001633">
    <property type="entry name" value="EAL_dom"/>
</dbReference>
<dbReference type="PROSITE" id="PS50110">
    <property type="entry name" value="RESPONSE_REGULATORY"/>
    <property type="match status" value="1"/>
</dbReference>
<protein>
    <submittedName>
        <fullName evidence="5">EAL domain-containing protein</fullName>
    </submittedName>
</protein>
<dbReference type="Pfam" id="PF00990">
    <property type="entry name" value="GGDEF"/>
    <property type="match status" value="1"/>
</dbReference>
<evidence type="ECO:0000259" key="4">
    <source>
        <dbReference type="PROSITE" id="PS50887"/>
    </source>
</evidence>
<dbReference type="CDD" id="cd01948">
    <property type="entry name" value="EAL"/>
    <property type="match status" value="1"/>
</dbReference>
<dbReference type="PANTHER" id="PTHR44757:SF2">
    <property type="entry name" value="BIOFILM ARCHITECTURE MAINTENANCE PROTEIN MBAA"/>
    <property type="match status" value="1"/>
</dbReference>
<dbReference type="InterPro" id="IPR035919">
    <property type="entry name" value="EAL_sf"/>
</dbReference>
<evidence type="ECO:0000256" key="1">
    <source>
        <dbReference type="PROSITE-ProRule" id="PRU00169"/>
    </source>
</evidence>
<gene>
    <name evidence="5" type="ORF">H3N35_04350</name>
</gene>
<dbReference type="SMART" id="SM00267">
    <property type="entry name" value="GGDEF"/>
    <property type="match status" value="1"/>
</dbReference>
<dbReference type="Proteomes" id="UP001215231">
    <property type="component" value="Chromosome"/>
</dbReference>
<dbReference type="InterPro" id="IPR043128">
    <property type="entry name" value="Rev_trsase/Diguanyl_cyclase"/>
</dbReference>
<dbReference type="Gene3D" id="3.20.20.450">
    <property type="entry name" value="EAL domain"/>
    <property type="match status" value="1"/>
</dbReference>
<name>A0ABY7VG52_9GAMM</name>
<dbReference type="NCBIfam" id="TIGR00254">
    <property type="entry name" value="GGDEF"/>
    <property type="match status" value="1"/>
</dbReference>
<dbReference type="PROSITE" id="PS50887">
    <property type="entry name" value="GGDEF"/>
    <property type="match status" value="1"/>
</dbReference>
<accession>A0ABY7VG52</accession>
<dbReference type="InterPro" id="IPR052155">
    <property type="entry name" value="Biofilm_reg_signaling"/>
</dbReference>
<sequence>MESQTACSPINILFADDDTLMHEMVMHALDDGVFKVTVVENGRQAVDYFTAAKWDLVLLDVDMPEMNGFAACLRIRQLDPDVSVPIVMITGLDDFVSIEAAYLSGADDFITKPITWPTLGQRLTYLHRGNQARLQLQAQMRSEQALYEAIPDSIVTFDSELQVRKLHKGMQEYLFADLDEKGIQHCTVVAMLTDVLALASTEQITASDFTKQITLDGQSYFLECRLAQREHYESILVIRDISQRKQDEEKIMTLIFFDPLTGLPNRTFLKEQLTRDIANCERWNRVLALLFLNVRAFSKINETFGIAVGDELILEISKRLAALLRNYDTQARVTVEEKTGLSRFAGDEFAIILRDVSDNKDINRIVERLIGEMAKPFTIQGHSLVVDLYIGCSLYPADAKDVGTLIAAADSAKKLSRQEPLIPFSFYDLSANKLAKRQHILESKLRHALENKEFSLLIQPKFHLSQPAVLSGELLLRWQNSELGAVSPAEFIPIAEQSGLIIEISEWVLEQGCRIARQLQQEYGLRVRLAINVSPQMFLAKENFLGYLTRLLLRYQIPAAQLELEITEYVLMQDESETVNTLLALQEQGVGIALDDFGTGYSSLSYLTRLDLNTLKIDRVFISTLDSERSQKLVKSIIALAKQLGMEVVAEGVETQAQLQFLQEMECDYAQGFLLAKPMVISQYVDFIGQNFPDKLPAFT</sequence>
<proteinExistence type="predicted"/>
<dbReference type="PROSITE" id="PS50883">
    <property type="entry name" value="EAL"/>
    <property type="match status" value="1"/>
</dbReference>
<dbReference type="SMART" id="SM00052">
    <property type="entry name" value="EAL"/>
    <property type="match status" value="1"/>
</dbReference>
<dbReference type="EMBL" id="CP059693">
    <property type="protein sequence ID" value="WDE12709.1"/>
    <property type="molecule type" value="Genomic_DNA"/>
</dbReference>
<feature type="domain" description="Response regulatory" evidence="2">
    <location>
        <begin position="11"/>
        <end position="127"/>
    </location>
</feature>
<feature type="modified residue" description="4-aspartylphosphate" evidence="1">
    <location>
        <position position="60"/>
    </location>
</feature>
<reference evidence="5 6" key="1">
    <citation type="journal article" date="2022" name="Mar. Drugs">
        <title>Bioassay-Guided Fractionation Leads to the Detection of Cholic Acid Generated by the Rare Thalassomonas sp.</title>
        <authorList>
            <person name="Pheiffer F."/>
            <person name="Schneider Y.K."/>
            <person name="Hansen E.H."/>
            <person name="Andersen J.H."/>
            <person name="Isaksson J."/>
            <person name="Busche T."/>
            <person name="R C."/>
            <person name="Kalinowski J."/>
            <person name="Zyl L.V."/>
            <person name="Trindade M."/>
        </authorList>
    </citation>
    <scope>NUCLEOTIDE SEQUENCE [LARGE SCALE GENOMIC DNA]</scope>
    <source>
        <strain evidence="5 6">A5K-61T</strain>
    </source>
</reference>
<dbReference type="SUPFAM" id="SSF52172">
    <property type="entry name" value="CheY-like"/>
    <property type="match status" value="1"/>
</dbReference>
<dbReference type="InterPro" id="IPR000160">
    <property type="entry name" value="GGDEF_dom"/>
</dbReference>
<dbReference type="Gene3D" id="3.40.50.2300">
    <property type="match status" value="1"/>
</dbReference>
<dbReference type="InterPro" id="IPR029787">
    <property type="entry name" value="Nucleotide_cyclase"/>
</dbReference>
<dbReference type="SUPFAM" id="SSF55073">
    <property type="entry name" value="Nucleotide cyclase"/>
    <property type="match status" value="1"/>
</dbReference>
<dbReference type="SUPFAM" id="SSF141868">
    <property type="entry name" value="EAL domain-like"/>
    <property type="match status" value="1"/>
</dbReference>
<dbReference type="Pfam" id="PF00563">
    <property type="entry name" value="EAL"/>
    <property type="match status" value="1"/>
</dbReference>
<dbReference type="PANTHER" id="PTHR44757">
    <property type="entry name" value="DIGUANYLATE CYCLASE DGCP"/>
    <property type="match status" value="1"/>
</dbReference>